<organism evidence="1 2">
    <name type="scientific">Talaromyces proteolyticus</name>
    <dbReference type="NCBI Taxonomy" id="1131652"/>
    <lineage>
        <taxon>Eukaryota</taxon>
        <taxon>Fungi</taxon>
        <taxon>Dikarya</taxon>
        <taxon>Ascomycota</taxon>
        <taxon>Pezizomycotina</taxon>
        <taxon>Eurotiomycetes</taxon>
        <taxon>Eurotiomycetidae</taxon>
        <taxon>Eurotiales</taxon>
        <taxon>Trichocomaceae</taxon>
        <taxon>Talaromyces</taxon>
        <taxon>Talaromyces sect. Bacilispori</taxon>
    </lineage>
</organism>
<accession>A0AAD4Q2X3</accession>
<gene>
    <name evidence="1" type="ORF">BGW36DRAFT_136114</name>
</gene>
<reference evidence="1" key="1">
    <citation type="submission" date="2021-12" db="EMBL/GenBank/DDBJ databases">
        <title>Convergent genome expansion in fungi linked to evolution of root-endophyte symbiosis.</title>
        <authorList>
            <consortium name="DOE Joint Genome Institute"/>
            <person name="Ke Y.-H."/>
            <person name="Bonito G."/>
            <person name="Liao H.-L."/>
            <person name="Looney B."/>
            <person name="Rojas-Flechas A."/>
            <person name="Nash J."/>
            <person name="Hameed K."/>
            <person name="Schadt C."/>
            <person name="Martin F."/>
            <person name="Crous P.W."/>
            <person name="Miettinen O."/>
            <person name="Magnuson J.K."/>
            <person name="Labbe J."/>
            <person name="Jacobson D."/>
            <person name="Doktycz M.J."/>
            <person name="Veneault-Fourrey C."/>
            <person name="Kuo A."/>
            <person name="Mondo S."/>
            <person name="Calhoun S."/>
            <person name="Riley R."/>
            <person name="Ohm R."/>
            <person name="LaButti K."/>
            <person name="Andreopoulos B."/>
            <person name="Pangilinan J."/>
            <person name="Nolan M."/>
            <person name="Tritt A."/>
            <person name="Clum A."/>
            <person name="Lipzen A."/>
            <person name="Daum C."/>
            <person name="Barry K."/>
            <person name="Grigoriev I.V."/>
            <person name="Vilgalys R."/>
        </authorList>
    </citation>
    <scope>NUCLEOTIDE SEQUENCE</scope>
    <source>
        <strain evidence="1">PMI_201</strain>
    </source>
</reference>
<protein>
    <submittedName>
        <fullName evidence="1">Uncharacterized protein</fullName>
    </submittedName>
</protein>
<proteinExistence type="predicted"/>
<dbReference type="GeneID" id="70239686"/>
<dbReference type="Proteomes" id="UP001201262">
    <property type="component" value="Unassembled WGS sequence"/>
</dbReference>
<comment type="caution">
    <text evidence="1">The sequence shown here is derived from an EMBL/GenBank/DDBJ whole genome shotgun (WGS) entry which is preliminary data.</text>
</comment>
<evidence type="ECO:0000313" key="1">
    <source>
        <dbReference type="EMBL" id="KAH8700793.1"/>
    </source>
</evidence>
<keyword evidence="2" id="KW-1185">Reference proteome</keyword>
<dbReference type="RefSeq" id="XP_046074499.1">
    <property type="nucleotide sequence ID" value="XM_046209399.1"/>
</dbReference>
<name>A0AAD4Q2X3_9EURO</name>
<dbReference type="EMBL" id="JAJTJA010000004">
    <property type="protein sequence ID" value="KAH8700793.1"/>
    <property type="molecule type" value="Genomic_DNA"/>
</dbReference>
<sequence length="155" mass="17656">MASAGPLLLLPSRATIFQSGRPRHQTTEYDCRRHPTSSDLRFLRSLPNFVSNSQTHRLRAEPFFLQVPFILFSVGGVSFSSSLLLEARDNSLFAFRPVFQRNVLKHSDSFLVSHAARGELSLARRPITLGRSYGLESNEREFKQHAYDTIPFSWS</sequence>
<dbReference type="AlphaFoldDB" id="A0AAD4Q2X3"/>
<evidence type="ECO:0000313" key="2">
    <source>
        <dbReference type="Proteomes" id="UP001201262"/>
    </source>
</evidence>